<accession>A0A6B2L125</accession>
<dbReference type="EMBL" id="GIBP01001638">
    <property type="protein sequence ID" value="NDV30607.1"/>
    <property type="molecule type" value="Transcribed_RNA"/>
</dbReference>
<feature type="compositionally biased region" description="Acidic residues" evidence="3">
    <location>
        <begin position="507"/>
        <end position="547"/>
    </location>
</feature>
<dbReference type="InterPro" id="IPR007587">
    <property type="entry name" value="SAPS"/>
</dbReference>
<dbReference type="GO" id="GO:0019903">
    <property type="term" value="F:protein phosphatase binding"/>
    <property type="evidence" value="ECO:0007669"/>
    <property type="project" value="InterPro"/>
</dbReference>
<dbReference type="GO" id="GO:0019888">
    <property type="term" value="F:protein phosphatase regulator activity"/>
    <property type="evidence" value="ECO:0007669"/>
    <property type="project" value="TreeGrafter"/>
</dbReference>
<dbReference type="PANTHER" id="PTHR12634">
    <property type="entry name" value="SIT4 YEAST -ASSOCIATING PROTEIN-RELATED"/>
    <property type="match status" value="1"/>
</dbReference>
<evidence type="ECO:0000256" key="3">
    <source>
        <dbReference type="SAM" id="MobiDB-lite"/>
    </source>
</evidence>
<proteinExistence type="inferred from homology"/>
<evidence type="ECO:0000256" key="2">
    <source>
        <dbReference type="ARBA" id="ARBA00023306"/>
    </source>
</evidence>
<comment type="similarity">
    <text evidence="1">Belongs to the SAPS family.</text>
</comment>
<evidence type="ECO:0000313" key="4">
    <source>
        <dbReference type="EMBL" id="NDV30607.1"/>
    </source>
</evidence>
<evidence type="ECO:0008006" key="5">
    <source>
        <dbReference type="Google" id="ProtNLM"/>
    </source>
</evidence>
<dbReference type="Pfam" id="PF04499">
    <property type="entry name" value="SAPS"/>
    <property type="match status" value="1"/>
</dbReference>
<reference evidence="4" key="1">
    <citation type="journal article" date="2020" name="J. Eukaryot. Microbiol.">
        <title>De novo Sequencing, Assembly and Annotation of the Transcriptome for the Free-Living Testate Amoeba Arcella intermedia.</title>
        <authorList>
            <person name="Ribeiro G.M."/>
            <person name="Porfirio-Sousa A.L."/>
            <person name="Maurer-Alcala X.X."/>
            <person name="Katz L.A."/>
            <person name="Lahr D.J.G."/>
        </authorList>
    </citation>
    <scope>NUCLEOTIDE SEQUENCE</scope>
</reference>
<dbReference type="AlphaFoldDB" id="A0A6B2L125"/>
<sequence>MAFWNNFSFPSPVDDILKRPGFTLQDLLDEDEVVVETRNQKQDLLAFLTTKENINQLITYIVSEPDAEAPVNVKMRYPVVACEILSSDIAEIERVLIENEEFLDRIFRFYENPKINLLLSNLVVKVAKSLITSKVEPMVGILKKNAVFIDYLLNHLESSAVTEFFTKLVNLDGDFEGKTTQQWLVEIGFVEKLIEKLDKKFIDIHSDVCQAILDIIGAATWGGPVMIRFVSLDVSRLIFKIIMDPANPTSFKYGLKIFNKLLRGLSVAQEDNQDSDEDEEKPKLTKPDPLGPLEQLPPPIQVFAEHLEKFCNLLRTPLSTNNISDQSRCSYQAFGFDRLVILELIDALLDLNYMAVNKLILKSDVFPVGLKLMFEFPHNNFCHRALETIFVKFLENSGQEAQLTFLEKTDLPKKLVATDKLFGAGTVPTQDGKPLLYRPYLHRIVYSIGEIAERATHLKDILEGVEGWNDLLNFIKEEKKKSETSSAAAKVEEEPTYFQPPASLDVPDIDGNDGYEEGRDNDDEDLNLDDDQDMDSANDADDYDADQAEILLTKQEIEASA</sequence>
<organism evidence="4">
    <name type="scientific">Arcella intermedia</name>
    <dbReference type="NCBI Taxonomy" id="1963864"/>
    <lineage>
        <taxon>Eukaryota</taxon>
        <taxon>Amoebozoa</taxon>
        <taxon>Tubulinea</taxon>
        <taxon>Elardia</taxon>
        <taxon>Arcellinida</taxon>
        <taxon>Sphaerothecina</taxon>
        <taxon>Arcellidae</taxon>
        <taxon>Arcella</taxon>
    </lineage>
</organism>
<evidence type="ECO:0000256" key="1">
    <source>
        <dbReference type="ARBA" id="ARBA00006180"/>
    </source>
</evidence>
<name>A0A6B2L125_9EUKA</name>
<keyword evidence="2" id="KW-0131">Cell cycle</keyword>
<dbReference type="PANTHER" id="PTHR12634:SF8">
    <property type="entry name" value="FIERY MOUNTAIN, ISOFORM D"/>
    <property type="match status" value="1"/>
</dbReference>
<feature type="region of interest" description="Disordered" evidence="3">
    <location>
        <begin position="269"/>
        <end position="293"/>
    </location>
</feature>
<feature type="region of interest" description="Disordered" evidence="3">
    <location>
        <begin position="483"/>
        <end position="547"/>
    </location>
</feature>
<protein>
    <recommendedName>
        <fullName evidence="5">Serine/threonine-protein phosphatase 4 regulatory subunit 3-like central domain-containing protein</fullName>
    </recommendedName>
</protein>